<reference evidence="9 10" key="1">
    <citation type="submission" date="2017-05" db="EMBL/GenBank/DDBJ databases">
        <authorList>
            <person name="Varghese N."/>
            <person name="Submissions S."/>
        </authorList>
    </citation>
    <scope>NUCLEOTIDE SEQUENCE [LARGE SCALE GENOMIC DNA]</scope>
    <source>
        <strain evidence="9 10">DSM 15360</strain>
    </source>
</reference>
<feature type="domain" description="SusD-like N-terminal" evidence="8">
    <location>
        <begin position="39"/>
        <end position="220"/>
    </location>
</feature>
<feature type="chain" id="PRO_5045895799" evidence="6">
    <location>
        <begin position="20"/>
        <end position="484"/>
    </location>
</feature>
<keyword evidence="3 6" id="KW-0732">Signal</keyword>
<dbReference type="EMBL" id="FXUA01000005">
    <property type="protein sequence ID" value="SMP27272.1"/>
    <property type="molecule type" value="Genomic_DNA"/>
</dbReference>
<evidence type="ECO:0000259" key="7">
    <source>
        <dbReference type="Pfam" id="PF07980"/>
    </source>
</evidence>
<comment type="similarity">
    <text evidence="2">Belongs to the SusD family.</text>
</comment>
<dbReference type="Pfam" id="PF07980">
    <property type="entry name" value="SusD_RagB"/>
    <property type="match status" value="1"/>
</dbReference>
<feature type="signal peptide" evidence="6">
    <location>
        <begin position="1"/>
        <end position="19"/>
    </location>
</feature>
<protein>
    <submittedName>
        <fullName evidence="9">RagB/SusD domain-containing protein</fullName>
    </submittedName>
</protein>
<dbReference type="RefSeq" id="WP_283413501.1">
    <property type="nucleotide sequence ID" value="NZ_FXUA01000005.1"/>
</dbReference>
<dbReference type="InterPro" id="IPR012944">
    <property type="entry name" value="SusD_RagB_dom"/>
</dbReference>
<keyword evidence="5" id="KW-0998">Cell outer membrane</keyword>
<dbReference type="SUPFAM" id="SSF48452">
    <property type="entry name" value="TPR-like"/>
    <property type="match status" value="1"/>
</dbReference>
<evidence type="ECO:0000256" key="3">
    <source>
        <dbReference type="ARBA" id="ARBA00022729"/>
    </source>
</evidence>
<keyword evidence="10" id="KW-1185">Reference proteome</keyword>
<dbReference type="Pfam" id="PF14322">
    <property type="entry name" value="SusD-like_3"/>
    <property type="match status" value="1"/>
</dbReference>
<evidence type="ECO:0000313" key="10">
    <source>
        <dbReference type="Proteomes" id="UP001157915"/>
    </source>
</evidence>
<gene>
    <name evidence="9" type="ORF">SAMN06265367_10538</name>
</gene>
<proteinExistence type="inferred from homology"/>
<evidence type="ECO:0000256" key="6">
    <source>
        <dbReference type="SAM" id="SignalP"/>
    </source>
</evidence>
<evidence type="ECO:0000256" key="5">
    <source>
        <dbReference type="ARBA" id="ARBA00023237"/>
    </source>
</evidence>
<dbReference type="PROSITE" id="PS51257">
    <property type="entry name" value="PROKAR_LIPOPROTEIN"/>
    <property type="match status" value="1"/>
</dbReference>
<keyword evidence="4" id="KW-0472">Membrane</keyword>
<dbReference type="CDD" id="cd08977">
    <property type="entry name" value="SusD"/>
    <property type="match status" value="1"/>
</dbReference>
<dbReference type="Gene3D" id="1.25.40.390">
    <property type="match status" value="1"/>
</dbReference>
<dbReference type="InterPro" id="IPR033985">
    <property type="entry name" value="SusD-like_N"/>
</dbReference>
<organism evidence="9 10">
    <name type="scientific">Algoriphagus winogradskyi</name>
    <dbReference type="NCBI Taxonomy" id="237017"/>
    <lineage>
        <taxon>Bacteria</taxon>
        <taxon>Pseudomonadati</taxon>
        <taxon>Bacteroidota</taxon>
        <taxon>Cytophagia</taxon>
        <taxon>Cytophagales</taxon>
        <taxon>Cyclobacteriaceae</taxon>
        <taxon>Algoriphagus</taxon>
    </lineage>
</organism>
<dbReference type="InterPro" id="IPR011990">
    <property type="entry name" value="TPR-like_helical_dom_sf"/>
</dbReference>
<dbReference type="Proteomes" id="UP001157915">
    <property type="component" value="Unassembled WGS sequence"/>
</dbReference>
<evidence type="ECO:0000256" key="2">
    <source>
        <dbReference type="ARBA" id="ARBA00006275"/>
    </source>
</evidence>
<evidence type="ECO:0000313" key="9">
    <source>
        <dbReference type="EMBL" id="SMP27272.1"/>
    </source>
</evidence>
<evidence type="ECO:0000256" key="1">
    <source>
        <dbReference type="ARBA" id="ARBA00004442"/>
    </source>
</evidence>
<sequence>MKKITRNIFVCLASLGLFTACDLDLQPISEIGEGNFYQTDLDFNTAMVAAYNGMQAPILNEWAMTELRSDNTRLHNSQTASNIYIPLRELDLMTFTAEQPNIYEYWADTYQNISRVNTVLDRLDDIESQSLRAQLEGEASFIRAYHYFNLVRLFGEVYLVDSRISAQEAKNLTPASVDALYSFIISDLTAAASLLPTSYPAESAGRATSWAAKGLLAKVYRTQRKFTEAETLLAEVIAGSGAALLTGANGYQQVFSTSNELNKEILFAVRFKAGGLGIGSPLANYFAPQNSGSFVINGDGNHFNKPTDELINLYDSADLRQNVAFQRGYIGAGGNFVEDNFVYKFYSPVSISQDAENDFPVLRYADILLMYAEALNENGKTAMALTYLNQVRERAGLTAYTIEEVGSKDAFTEKLLLERRLEFAFENQRWFDLVLYNMVEETLNTQYETEVFYSEYTFGISPVQSDKLLLPLPQREVDIFNQGN</sequence>
<name>A0ABY1P8I4_9BACT</name>
<comment type="subcellular location">
    <subcellularLocation>
        <location evidence="1">Cell outer membrane</location>
    </subcellularLocation>
</comment>
<accession>A0ABY1P8I4</accession>
<evidence type="ECO:0000259" key="8">
    <source>
        <dbReference type="Pfam" id="PF14322"/>
    </source>
</evidence>
<comment type="caution">
    <text evidence="9">The sequence shown here is derived from an EMBL/GenBank/DDBJ whole genome shotgun (WGS) entry which is preliminary data.</text>
</comment>
<evidence type="ECO:0000256" key="4">
    <source>
        <dbReference type="ARBA" id="ARBA00023136"/>
    </source>
</evidence>
<feature type="domain" description="RagB/SusD" evidence="7">
    <location>
        <begin position="352"/>
        <end position="478"/>
    </location>
</feature>